<dbReference type="InterPro" id="IPR011032">
    <property type="entry name" value="GroES-like_sf"/>
</dbReference>
<dbReference type="EMBL" id="RJKE01000001">
    <property type="protein sequence ID" value="ROO83020.1"/>
    <property type="molecule type" value="Genomic_DNA"/>
</dbReference>
<feature type="domain" description="Enoyl reductase (ER)" evidence="7">
    <location>
        <begin position="15"/>
        <end position="336"/>
    </location>
</feature>
<keyword evidence="3 6" id="KW-0479">Metal-binding</keyword>
<organism evidence="8 9">
    <name type="scientific">Actinocorallia herbida</name>
    <dbReference type="NCBI Taxonomy" id="58109"/>
    <lineage>
        <taxon>Bacteria</taxon>
        <taxon>Bacillati</taxon>
        <taxon>Actinomycetota</taxon>
        <taxon>Actinomycetes</taxon>
        <taxon>Streptosporangiales</taxon>
        <taxon>Thermomonosporaceae</taxon>
        <taxon>Actinocorallia</taxon>
    </lineage>
</organism>
<dbReference type="InterPro" id="IPR036291">
    <property type="entry name" value="NAD(P)-bd_dom_sf"/>
</dbReference>
<dbReference type="InterPro" id="IPR020843">
    <property type="entry name" value="ER"/>
</dbReference>
<comment type="caution">
    <text evidence="8">The sequence shown here is derived from an EMBL/GenBank/DDBJ whole genome shotgun (WGS) entry which is preliminary data.</text>
</comment>
<dbReference type="InterPro" id="IPR013149">
    <property type="entry name" value="ADH-like_C"/>
</dbReference>
<dbReference type="SUPFAM" id="SSF50129">
    <property type="entry name" value="GroES-like"/>
    <property type="match status" value="1"/>
</dbReference>
<dbReference type="RefSeq" id="WP_246052462.1">
    <property type="nucleotide sequence ID" value="NZ_RJKE01000001.1"/>
</dbReference>
<evidence type="ECO:0000313" key="9">
    <source>
        <dbReference type="Proteomes" id="UP000272400"/>
    </source>
</evidence>
<dbReference type="SUPFAM" id="SSF51735">
    <property type="entry name" value="NAD(P)-binding Rossmann-fold domains"/>
    <property type="match status" value="1"/>
</dbReference>
<dbReference type="SMART" id="SM00829">
    <property type="entry name" value="PKS_ER"/>
    <property type="match status" value="1"/>
</dbReference>
<proteinExistence type="inferred from homology"/>
<protein>
    <submittedName>
        <fullName evidence="8">Aryl-alcohol dehydrogenase</fullName>
    </submittedName>
</protein>
<evidence type="ECO:0000313" key="8">
    <source>
        <dbReference type="EMBL" id="ROO83020.1"/>
    </source>
</evidence>
<dbReference type="PROSITE" id="PS00059">
    <property type="entry name" value="ADH_ZINC"/>
    <property type="match status" value="1"/>
</dbReference>
<keyword evidence="5" id="KW-0560">Oxidoreductase</keyword>
<comment type="similarity">
    <text evidence="2 6">Belongs to the zinc-containing alcohol dehydrogenase family.</text>
</comment>
<dbReference type="Proteomes" id="UP000272400">
    <property type="component" value="Unassembled WGS sequence"/>
</dbReference>
<dbReference type="GO" id="GO:0016491">
    <property type="term" value="F:oxidoreductase activity"/>
    <property type="evidence" value="ECO:0007669"/>
    <property type="project" value="UniProtKB-KW"/>
</dbReference>
<dbReference type="FunFam" id="3.40.50.720:FF:000003">
    <property type="entry name" value="S-(hydroxymethyl)glutathione dehydrogenase"/>
    <property type="match status" value="1"/>
</dbReference>
<evidence type="ECO:0000256" key="2">
    <source>
        <dbReference type="ARBA" id="ARBA00008072"/>
    </source>
</evidence>
<dbReference type="Gene3D" id="3.90.180.10">
    <property type="entry name" value="Medium-chain alcohol dehydrogenases, catalytic domain"/>
    <property type="match status" value="1"/>
</dbReference>
<evidence type="ECO:0000259" key="7">
    <source>
        <dbReference type="SMART" id="SM00829"/>
    </source>
</evidence>
<evidence type="ECO:0000256" key="1">
    <source>
        <dbReference type="ARBA" id="ARBA00001947"/>
    </source>
</evidence>
<dbReference type="PANTHER" id="PTHR43350">
    <property type="entry name" value="NAD-DEPENDENT ALCOHOL DEHYDROGENASE"/>
    <property type="match status" value="1"/>
</dbReference>
<gene>
    <name evidence="8" type="ORF">EDD29_0508</name>
</gene>
<dbReference type="CDD" id="cd08278">
    <property type="entry name" value="benzyl_alcohol_DH"/>
    <property type="match status" value="1"/>
</dbReference>
<accession>A0A3N1CNY3</accession>
<dbReference type="AlphaFoldDB" id="A0A3N1CNY3"/>
<evidence type="ECO:0000256" key="5">
    <source>
        <dbReference type="ARBA" id="ARBA00023002"/>
    </source>
</evidence>
<dbReference type="Pfam" id="PF08240">
    <property type="entry name" value="ADH_N"/>
    <property type="match status" value="1"/>
</dbReference>
<sequence length="338" mass="35627">MTYTVEAAFPTSPEGRFERRPVELREPGPEEVLVRLVASGVCHTDLVTAAHPVVPGQILGHEGAGVVEAVGDAVSGVEAGDHVVLSYSWCGACPACENGRMAYCADFLRLNYLGERLLGQGSFATFTVTTERNVIRVPDDLPLELLAPLGCGVQTGAGAVLNVLRPEPGSSLAVFALGAVGLSAVMAARIAGCERIVAVDPNPSRRALALELGATEAVDPSEAPFNAMDHAVECIGYPDVVRAAVKSLAAPGQCVTVGFQGQKNPVELDQRHLMNGRGIRGSIEGDAIPQRFIPELIEHHRKGRLPLERLITTFAFADIDAAVTAAKTGKAIKPVLIF</sequence>
<comment type="cofactor">
    <cofactor evidence="1 6">
        <name>Zn(2+)</name>
        <dbReference type="ChEBI" id="CHEBI:29105"/>
    </cofactor>
</comment>
<keyword evidence="4 6" id="KW-0862">Zinc</keyword>
<keyword evidence="9" id="KW-1185">Reference proteome</keyword>
<evidence type="ECO:0000256" key="4">
    <source>
        <dbReference type="ARBA" id="ARBA00022833"/>
    </source>
</evidence>
<dbReference type="GO" id="GO:0008270">
    <property type="term" value="F:zinc ion binding"/>
    <property type="evidence" value="ECO:0007669"/>
    <property type="project" value="InterPro"/>
</dbReference>
<reference evidence="8 9" key="1">
    <citation type="submission" date="2018-11" db="EMBL/GenBank/DDBJ databases">
        <title>Sequencing the genomes of 1000 actinobacteria strains.</title>
        <authorList>
            <person name="Klenk H.-P."/>
        </authorList>
    </citation>
    <scope>NUCLEOTIDE SEQUENCE [LARGE SCALE GENOMIC DNA]</scope>
    <source>
        <strain evidence="8 9">DSM 44254</strain>
    </source>
</reference>
<dbReference type="InterPro" id="IPR013154">
    <property type="entry name" value="ADH-like_N"/>
</dbReference>
<evidence type="ECO:0000256" key="3">
    <source>
        <dbReference type="ARBA" id="ARBA00022723"/>
    </source>
</evidence>
<dbReference type="Pfam" id="PF00107">
    <property type="entry name" value="ADH_zinc_N"/>
    <property type="match status" value="1"/>
</dbReference>
<evidence type="ECO:0000256" key="6">
    <source>
        <dbReference type="RuleBase" id="RU361277"/>
    </source>
</evidence>
<dbReference type="PANTHER" id="PTHR43350:SF21">
    <property type="entry name" value="S-NITROSOMYCOTHIOL REDUCTASE MSCR"/>
    <property type="match status" value="1"/>
</dbReference>
<name>A0A3N1CNY3_9ACTN</name>
<dbReference type="Gene3D" id="3.40.50.720">
    <property type="entry name" value="NAD(P)-binding Rossmann-like Domain"/>
    <property type="match status" value="1"/>
</dbReference>
<dbReference type="InterPro" id="IPR002328">
    <property type="entry name" value="ADH_Zn_CS"/>
</dbReference>